<accession>A0A953HW22</accession>
<protein>
    <submittedName>
        <fullName evidence="2">Thioredoxin domain-containing protein</fullName>
    </submittedName>
</protein>
<feature type="domain" description="Spermatogenesis-associated protein 20-like TRX" evidence="1">
    <location>
        <begin position="9"/>
        <end position="161"/>
    </location>
</feature>
<dbReference type="InterPro" id="IPR012341">
    <property type="entry name" value="6hp_glycosidase-like_sf"/>
</dbReference>
<dbReference type="Gene3D" id="1.50.10.20">
    <property type="match status" value="1"/>
</dbReference>
<dbReference type="Proteomes" id="UP000753961">
    <property type="component" value="Unassembled WGS sequence"/>
</dbReference>
<comment type="caution">
    <text evidence="2">The sequence shown here is derived from an EMBL/GenBank/DDBJ whole genome shotgun (WGS) entry which is preliminary data.</text>
</comment>
<dbReference type="InterPro" id="IPR008928">
    <property type="entry name" value="6-hairpin_glycosidase_sf"/>
</dbReference>
<name>A0A953HW22_9BACT</name>
<dbReference type="Gene3D" id="3.40.30.10">
    <property type="entry name" value="Glutaredoxin"/>
    <property type="match status" value="1"/>
</dbReference>
<dbReference type="CDD" id="cd02955">
    <property type="entry name" value="SSP411"/>
    <property type="match status" value="1"/>
</dbReference>
<gene>
    <name evidence="2" type="ORF">KUV50_05525</name>
</gene>
<dbReference type="RefSeq" id="WP_222579105.1">
    <property type="nucleotide sequence ID" value="NZ_JAHVHU010000005.1"/>
</dbReference>
<dbReference type="PANTHER" id="PTHR42899:SF1">
    <property type="entry name" value="SPERMATOGENESIS-ASSOCIATED PROTEIN 20"/>
    <property type="match status" value="1"/>
</dbReference>
<dbReference type="InterPro" id="IPR036249">
    <property type="entry name" value="Thioredoxin-like_sf"/>
</dbReference>
<dbReference type="GO" id="GO:0005975">
    <property type="term" value="P:carbohydrate metabolic process"/>
    <property type="evidence" value="ECO:0007669"/>
    <property type="project" value="InterPro"/>
</dbReference>
<dbReference type="EMBL" id="JAHVHU010000005">
    <property type="protein sequence ID" value="MBY5957586.1"/>
    <property type="molecule type" value="Genomic_DNA"/>
</dbReference>
<organism evidence="2 3">
    <name type="scientific">Membranihabitans marinus</name>
    <dbReference type="NCBI Taxonomy" id="1227546"/>
    <lineage>
        <taxon>Bacteria</taxon>
        <taxon>Pseudomonadati</taxon>
        <taxon>Bacteroidota</taxon>
        <taxon>Saprospiria</taxon>
        <taxon>Saprospirales</taxon>
        <taxon>Saprospiraceae</taxon>
        <taxon>Membranihabitans</taxon>
    </lineage>
</organism>
<evidence type="ECO:0000313" key="2">
    <source>
        <dbReference type="EMBL" id="MBY5957586.1"/>
    </source>
</evidence>
<dbReference type="SUPFAM" id="SSF52833">
    <property type="entry name" value="Thioredoxin-like"/>
    <property type="match status" value="1"/>
</dbReference>
<reference evidence="2" key="1">
    <citation type="submission" date="2021-06" db="EMBL/GenBank/DDBJ databases">
        <title>44 bacteria genomes isolated from Dapeng, Shenzhen.</title>
        <authorList>
            <person name="Zheng W."/>
            <person name="Yu S."/>
            <person name="Huang Y."/>
        </authorList>
    </citation>
    <scope>NUCLEOTIDE SEQUENCE</scope>
    <source>
        <strain evidence="2">DP5N28-2</strain>
    </source>
</reference>
<dbReference type="PIRSF" id="PIRSF006402">
    <property type="entry name" value="UCP006402_thioredoxin"/>
    <property type="match status" value="1"/>
</dbReference>
<evidence type="ECO:0000259" key="1">
    <source>
        <dbReference type="Pfam" id="PF03190"/>
    </source>
</evidence>
<dbReference type="InterPro" id="IPR004879">
    <property type="entry name" value="Ssp411-like_TRX"/>
</dbReference>
<proteinExistence type="predicted"/>
<dbReference type="Pfam" id="PF03190">
    <property type="entry name" value="Thioredox_DsbH"/>
    <property type="match status" value="1"/>
</dbReference>
<dbReference type="InterPro" id="IPR024705">
    <property type="entry name" value="Ssp411"/>
</dbReference>
<dbReference type="SUPFAM" id="SSF48208">
    <property type="entry name" value="Six-hairpin glycosidases"/>
    <property type="match status" value="1"/>
</dbReference>
<dbReference type="Gene3D" id="1.50.10.10">
    <property type="match status" value="1"/>
</dbReference>
<keyword evidence="3" id="KW-1185">Reference proteome</keyword>
<dbReference type="AlphaFoldDB" id="A0A953HW22"/>
<dbReference type="PANTHER" id="PTHR42899">
    <property type="entry name" value="SPERMATOGENESIS-ASSOCIATED PROTEIN 20"/>
    <property type="match status" value="1"/>
</dbReference>
<evidence type="ECO:0000313" key="3">
    <source>
        <dbReference type="Proteomes" id="UP000753961"/>
    </source>
</evidence>
<sequence>MTEEKEKYTNHLIDESSPYLLQHAHNPVDWYPWGDEALEKAQKENKLILVSIGYAACHWCHVMESESFEDAVVAEYMNTHYVCIKVDREERPDIDQIYMSAVQLITGRGGWPLNCVALPDGRPLYGGTYFPKNRWLSFLQQIVDYVTQQPEKAEGQADHLTAGVRQSDQVVFNSEQDAFSTSQLKTIFDYWEPRLDFEKGGNQGAPKFPLPIGFEYLLHYHDLTGEKKALEAVVVTLDHMARGGIYDQIGGGFARYSTDPIWKVPHFEKMLYDNAQLVSLYSKAYQVTGNKLYEKVVHETLGFIAREMTDSSGGFYSALDADSEGVEGLFYVWDKSEMEEVLGEQAPMILEYYHVTEEGNWEGSNILLAQDDPEGFAEKYGLPLSELESKVHEVNKALLEARSARVRPGLDDKILTSWNAMMLRAYVVASRVFGREDYLETALKNARFIRDQVKREDGGLFRNYKNGKSTINGFLDDYAFVISGFIELYQATFDETWLDEADQLLTYALQHFFDSATGLFYYTSNMDPALVARKMELTDNVIPSSNSEMAKNLYILGQYLYRDEYVEKARQMLHNVLGDALRNGPYYANWDILLIWMVRPPYEVAVVGPGFKEILNQWNLHYLPNVFLSGGSSEGTLELLQNKYVAGSTMIYVCQDKVCLKPVTTIKEALQQMSD</sequence>